<name>A0AC60PKP7_IXOPE</name>
<organism evidence="1 2">
    <name type="scientific">Ixodes persulcatus</name>
    <name type="common">Taiga tick</name>
    <dbReference type="NCBI Taxonomy" id="34615"/>
    <lineage>
        <taxon>Eukaryota</taxon>
        <taxon>Metazoa</taxon>
        <taxon>Ecdysozoa</taxon>
        <taxon>Arthropoda</taxon>
        <taxon>Chelicerata</taxon>
        <taxon>Arachnida</taxon>
        <taxon>Acari</taxon>
        <taxon>Parasitiformes</taxon>
        <taxon>Ixodida</taxon>
        <taxon>Ixodoidea</taxon>
        <taxon>Ixodidae</taxon>
        <taxon>Ixodinae</taxon>
        <taxon>Ixodes</taxon>
    </lineage>
</organism>
<gene>
    <name evidence="1" type="ORF">HPB47_002625</name>
</gene>
<protein>
    <submittedName>
        <fullName evidence="1">Uncharacterized protein</fullName>
    </submittedName>
</protein>
<proteinExistence type="predicted"/>
<accession>A0AC60PKP7</accession>
<comment type="caution">
    <text evidence="1">The sequence shown here is derived from an EMBL/GenBank/DDBJ whole genome shotgun (WGS) entry which is preliminary data.</text>
</comment>
<feature type="non-terminal residue" evidence="1">
    <location>
        <position position="1"/>
    </location>
</feature>
<dbReference type="Proteomes" id="UP000805193">
    <property type="component" value="Unassembled WGS sequence"/>
</dbReference>
<sequence length="61" mass="6955">YGRAVKLVLTCSSYDFIERHFSSPRVAGAAKITPFEINLRAMKVPRKVKRERLPLRTSVPP</sequence>
<evidence type="ECO:0000313" key="2">
    <source>
        <dbReference type="Proteomes" id="UP000805193"/>
    </source>
</evidence>
<evidence type="ECO:0000313" key="1">
    <source>
        <dbReference type="EMBL" id="KAG0421479.1"/>
    </source>
</evidence>
<keyword evidence="2" id="KW-1185">Reference proteome</keyword>
<dbReference type="EMBL" id="JABSTQ010010359">
    <property type="protein sequence ID" value="KAG0421479.1"/>
    <property type="molecule type" value="Genomic_DNA"/>
</dbReference>
<reference evidence="1 2" key="1">
    <citation type="journal article" date="2020" name="Cell">
        <title>Large-Scale Comparative Analyses of Tick Genomes Elucidate Their Genetic Diversity and Vector Capacities.</title>
        <authorList>
            <consortium name="Tick Genome and Microbiome Consortium (TIGMIC)"/>
            <person name="Jia N."/>
            <person name="Wang J."/>
            <person name="Shi W."/>
            <person name="Du L."/>
            <person name="Sun Y."/>
            <person name="Zhan W."/>
            <person name="Jiang J.F."/>
            <person name="Wang Q."/>
            <person name="Zhang B."/>
            <person name="Ji P."/>
            <person name="Bell-Sakyi L."/>
            <person name="Cui X.M."/>
            <person name="Yuan T.T."/>
            <person name="Jiang B.G."/>
            <person name="Yang W.F."/>
            <person name="Lam T.T."/>
            <person name="Chang Q.C."/>
            <person name="Ding S.J."/>
            <person name="Wang X.J."/>
            <person name="Zhu J.G."/>
            <person name="Ruan X.D."/>
            <person name="Zhao L."/>
            <person name="Wei J.T."/>
            <person name="Ye R.Z."/>
            <person name="Que T.C."/>
            <person name="Du C.H."/>
            <person name="Zhou Y.H."/>
            <person name="Cheng J.X."/>
            <person name="Dai P.F."/>
            <person name="Guo W.B."/>
            <person name="Han X.H."/>
            <person name="Huang E.J."/>
            <person name="Li L.F."/>
            <person name="Wei W."/>
            <person name="Gao Y.C."/>
            <person name="Liu J.Z."/>
            <person name="Shao H.Z."/>
            <person name="Wang X."/>
            <person name="Wang C.C."/>
            <person name="Yang T.C."/>
            <person name="Huo Q.B."/>
            <person name="Li W."/>
            <person name="Chen H.Y."/>
            <person name="Chen S.E."/>
            <person name="Zhou L.G."/>
            <person name="Ni X.B."/>
            <person name="Tian J.H."/>
            <person name="Sheng Y."/>
            <person name="Liu T."/>
            <person name="Pan Y.S."/>
            <person name="Xia L.Y."/>
            <person name="Li J."/>
            <person name="Zhao F."/>
            <person name="Cao W.C."/>
        </authorList>
    </citation>
    <scope>NUCLEOTIDE SEQUENCE [LARGE SCALE GENOMIC DNA]</scope>
    <source>
        <strain evidence="1">Iper-2018</strain>
    </source>
</reference>